<sequence>MMSSWNGEGIIWKGQFTNQHRREDVPTPLHDQDRNGIGIELRQAIVAIVVTLEIMKYGDDNPPPPLLNSRLLSWYIF</sequence>
<proteinExistence type="predicted"/>
<dbReference type="EMBL" id="EQ973773">
    <property type="protein sequence ID" value="EEF51523.1"/>
    <property type="molecule type" value="Genomic_DNA"/>
</dbReference>
<dbReference type="AlphaFoldDB" id="B9R9P6"/>
<accession>B9R9P6</accession>
<dbReference type="InParanoid" id="B9R9P6"/>
<organism evidence="1 2">
    <name type="scientific">Ricinus communis</name>
    <name type="common">Castor bean</name>
    <dbReference type="NCBI Taxonomy" id="3988"/>
    <lineage>
        <taxon>Eukaryota</taxon>
        <taxon>Viridiplantae</taxon>
        <taxon>Streptophyta</taxon>
        <taxon>Embryophyta</taxon>
        <taxon>Tracheophyta</taxon>
        <taxon>Spermatophyta</taxon>
        <taxon>Magnoliopsida</taxon>
        <taxon>eudicotyledons</taxon>
        <taxon>Gunneridae</taxon>
        <taxon>Pentapetalae</taxon>
        <taxon>rosids</taxon>
        <taxon>fabids</taxon>
        <taxon>Malpighiales</taxon>
        <taxon>Euphorbiaceae</taxon>
        <taxon>Acalyphoideae</taxon>
        <taxon>Acalypheae</taxon>
        <taxon>Ricinus</taxon>
    </lineage>
</organism>
<evidence type="ECO:0000313" key="2">
    <source>
        <dbReference type="Proteomes" id="UP000008311"/>
    </source>
</evidence>
<evidence type="ECO:0000313" key="1">
    <source>
        <dbReference type="EMBL" id="EEF51523.1"/>
    </source>
</evidence>
<gene>
    <name evidence="1" type="ORF">RCOM_1499700</name>
</gene>
<keyword evidence="2" id="KW-1185">Reference proteome</keyword>
<protein>
    <submittedName>
        <fullName evidence="1">Uncharacterized protein</fullName>
    </submittedName>
</protein>
<name>B9R9P6_RICCO</name>
<dbReference type="Proteomes" id="UP000008311">
    <property type="component" value="Unassembled WGS sequence"/>
</dbReference>
<reference evidence="2" key="1">
    <citation type="journal article" date="2010" name="Nat. Biotechnol.">
        <title>Draft genome sequence of the oilseed species Ricinus communis.</title>
        <authorList>
            <person name="Chan A.P."/>
            <person name="Crabtree J."/>
            <person name="Zhao Q."/>
            <person name="Lorenzi H."/>
            <person name="Orvis J."/>
            <person name="Puiu D."/>
            <person name="Melake-Berhan A."/>
            <person name="Jones K.M."/>
            <person name="Redman J."/>
            <person name="Chen G."/>
            <person name="Cahoon E.B."/>
            <person name="Gedil M."/>
            <person name="Stanke M."/>
            <person name="Haas B.J."/>
            <person name="Wortman J.R."/>
            <person name="Fraser-Liggett C.M."/>
            <person name="Ravel J."/>
            <person name="Rabinowicz P.D."/>
        </authorList>
    </citation>
    <scope>NUCLEOTIDE SEQUENCE [LARGE SCALE GENOMIC DNA]</scope>
    <source>
        <strain evidence="2">cv. Hale</strain>
    </source>
</reference>